<organism evidence="1 2">
    <name type="scientific">Novosphingobium sediminis</name>
    <dbReference type="NCBI Taxonomy" id="707214"/>
    <lineage>
        <taxon>Bacteria</taxon>
        <taxon>Pseudomonadati</taxon>
        <taxon>Pseudomonadota</taxon>
        <taxon>Alphaproteobacteria</taxon>
        <taxon>Sphingomonadales</taxon>
        <taxon>Sphingomonadaceae</taxon>
        <taxon>Novosphingobium</taxon>
    </lineage>
</organism>
<name>A0A512AQR7_9SPHN</name>
<dbReference type="InterPro" id="IPR022172">
    <property type="entry name" value="DUF3703"/>
</dbReference>
<evidence type="ECO:0000313" key="1">
    <source>
        <dbReference type="EMBL" id="GEO02030.1"/>
    </source>
</evidence>
<gene>
    <name evidence="1" type="ORF">NSE01_38620</name>
</gene>
<accession>A0A512AQR7</accession>
<dbReference type="AlphaFoldDB" id="A0A512AQR7"/>
<dbReference type="OrthoDB" id="9799416at2"/>
<evidence type="ECO:0008006" key="3">
    <source>
        <dbReference type="Google" id="ProtNLM"/>
    </source>
</evidence>
<keyword evidence="2" id="KW-1185">Reference proteome</keyword>
<dbReference type="Pfam" id="PF12487">
    <property type="entry name" value="DUF3703"/>
    <property type="match status" value="1"/>
</dbReference>
<protein>
    <recommendedName>
        <fullName evidence="3">DUF3703 domain-containing protein</fullName>
    </recommendedName>
</protein>
<dbReference type="EMBL" id="BJYR01000032">
    <property type="protein sequence ID" value="GEO02030.1"/>
    <property type="molecule type" value="Genomic_DNA"/>
</dbReference>
<reference evidence="1 2" key="1">
    <citation type="submission" date="2019-07" db="EMBL/GenBank/DDBJ databases">
        <title>Whole genome shotgun sequence of Novosphingobium sediminis NBRC 106119.</title>
        <authorList>
            <person name="Hosoyama A."/>
            <person name="Uohara A."/>
            <person name="Ohji S."/>
            <person name="Ichikawa N."/>
        </authorList>
    </citation>
    <scope>NUCLEOTIDE SEQUENCE [LARGE SCALE GENOMIC DNA]</scope>
    <source>
        <strain evidence="1 2">NBRC 106119</strain>
    </source>
</reference>
<comment type="caution">
    <text evidence="1">The sequence shown here is derived from an EMBL/GenBank/DDBJ whole genome shotgun (WGS) entry which is preliminary data.</text>
</comment>
<dbReference type="Proteomes" id="UP000321464">
    <property type="component" value="Unassembled WGS sequence"/>
</dbReference>
<dbReference type="RefSeq" id="WP_147161275.1">
    <property type="nucleotide sequence ID" value="NZ_BJYR01000032.1"/>
</dbReference>
<proteinExistence type="predicted"/>
<evidence type="ECO:0000313" key="2">
    <source>
        <dbReference type="Proteomes" id="UP000321464"/>
    </source>
</evidence>
<sequence length="114" mass="12480">MDLVQSAYREELATFRVASAQGDHLAAWRALERGHILAQARLPLHLHSHAVMLAYALARREWGEVSGQVFRLLLAPLGTLTGRLPVGNTGRTNVSAFASMPLPEDIADLLNGER</sequence>